<reference evidence="2" key="3">
    <citation type="submission" date="2023-05" db="EMBL/GenBank/DDBJ databases">
        <authorList>
            <person name="Smith C.H."/>
        </authorList>
    </citation>
    <scope>NUCLEOTIDE SEQUENCE</scope>
    <source>
        <strain evidence="2">CHS0354</strain>
        <tissue evidence="2">Mantle</tissue>
    </source>
</reference>
<dbReference type="AlphaFoldDB" id="A0AAE0TJ70"/>
<comment type="caution">
    <text evidence="2">The sequence shown here is derived from an EMBL/GenBank/DDBJ whole genome shotgun (WGS) entry which is preliminary data.</text>
</comment>
<keyword evidence="1" id="KW-0812">Transmembrane</keyword>
<name>A0AAE0TJ70_9BIVA</name>
<reference evidence="2" key="1">
    <citation type="journal article" date="2021" name="Genome Biol. Evol.">
        <title>A High-Quality Reference Genome for a Parasitic Bivalve with Doubly Uniparental Inheritance (Bivalvia: Unionida).</title>
        <authorList>
            <person name="Smith C.H."/>
        </authorList>
    </citation>
    <scope>NUCLEOTIDE SEQUENCE</scope>
    <source>
        <strain evidence="2">CHS0354</strain>
    </source>
</reference>
<dbReference type="EMBL" id="JAEAOA010001922">
    <property type="protein sequence ID" value="KAK3610939.1"/>
    <property type="molecule type" value="Genomic_DNA"/>
</dbReference>
<gene>
    <name evidence="2" type="ORF">CHS0354_032661</name>
</gene>
<evidence type="ECO:0000256" key="1">
    <source>
        <dbReference type="SAM" id="Phobius"/>
    </source>
</evidence>
<proteinExistence type="predicted"/>
<feature type="transmembrane region" description="Helical" evidence="1">
    <location>
        <begin position="6"/>
        <end position="31"/>
    </location>
</feature>
<organism evidence="2 3">
    <name type="scientific">Potamilus streckersoni</name>
    <dbReference type="NCBI Taxonomy" id="2493646"/>
    <lineage>
        <taxon>Eukaryota</taxon>
        <taxon>Metazoa</taxon>
        <taxon>Spiralia</taxon>
        <taxon>Lophotrochozoa</taxon>
        <taxon>Mollusca</taxon>
        <taxon>Bivalvia</taxon>
        <taxon>Autobranchia</taxon>
        <taxon>Heteroconchia</taxon>
        <taxon>Palaeoheterodonta</taxon>
        <taxon>Unionida</taxon>
        <taxon>Unionoidea</taxon>
        <taxon>Unionidae</taxon>
        <taxon>Ambleminae</taxon>
        <taxon>Lampsilini</taxon>
        <taxon>Potamilus</taxon>
    </lineage>
</organism>
<accession>A0AAE0TJ70</accession>
<keyword evidence="3" id="KW-1185">Reference proteome</keyword>
<protein>
    <submittedName>
        <fullName evidence="2">Uncharacterized protein</fullName>
    </submittedName>
</protein>
<sequence length="266" mass="29599">MGLDSVTLIAGVTGGVVALVTIVVTLALFLYRRSKKSEKKNSNSKIPDNSENILKANIKVNTVYDNGGVEFPNTNASGTNGIQNVAKGIVTYAIQTKVDRSSEVARDNYSSIKTNQEESSMATYGVVNKGQKINNLNHITNGMKDHGKVSCDTTYDIENSIYNKADFHHETGVGRLKKVFNRPNIETEPIDMYAGNVYDKASITSETEYESSGDVYDRANFHAEPLEKNNRNVYDKANFHPSPHYHHCENEYAKSNSESPYEHFDN</sequence>
<evidence type="ECO:0000313" key="2">
    <source>
        <dbReference type="EMBL" id="KAK3610939.1"/>
    </source>
</evidence>
<dbReference type="CDD" id="cd12087">
    <property type="entry name" value="TM_EGFR-like"/>
    <property type="match status" value="1"/>
</dbReference>
<reference evidence="2" key="2">
    <citation type="journal article" date="2021" name="Genome Biol. Evol.">
        <title>Developing a high-quality reference genome for a parasitic bivalve with doubly uniparental inheritance (Bivalvia: Unionida).</title>
        <authorList>
            <person name="Smith C.H."/>
        </authorList>
    </citation>
    <scope>NUCLEOTIDE SEQUENCE</scope>
    <source>
        <strain evidence="2">CHS0354</strain>
        <tissue evidence="2">Mantle</tissue>
    </source>
</reference>
<dbReference type="Proteomes" id="UP001195483">
    <property type="component" value="Unassembled WGS sequence"/>
</dbReference>
<keyword evidence="1" id="KW-0472">Membrane</keyword>
<evidence type="ECO:0000313" key="3">
    <source>
        <dbReference type="Proteomes" id="UP001195483"/>
    </source>
</evidence>
<keyword evidence="1" id="KW-1133">Transmembrane helix</keyword>